<gene>
    <name evidence="16" type="ORF">PBY51_020309</name>
</gene>
<evidence type="ECO:0000256" key="6">
    <source>
        <dbReference type="ARBA" id="ARBA00022989"/>
    </source>
</evidence>
<evidence type="ECO:0000256" key="13">
    <source>
        <dbReference type="ARBA" id="ARBA00042808"/>
    </source>
</evidence>
<evidence type="ECO:0000256" key="10">
    <source>
        <dbReference type="ARBA" id="ARBA00023180"/>
    </source>
</evidence>
<sequence>MNNTTDLALGDGSREDLLVLRALTGSLLALLIIWTLFGNLTVCAAVYRFRHLRAKVTNIFIVSLALSDL</sequence>
<reference evidence="16 17" key="1">
    <citation type="journal article" date="2023" name="Genes (Basel)">
        <title>Chromosome-Level Genome Assembly and Circadian Gene Repertoire of the Patagonia Blennie Eleginops maclovinus-The Closest Ancestral Proxy of Antarctic Cryonotothenioids.</title>
        <authorList>
            <person name="Cheng C.C."/>
            <person name="Rivera-Colon A.G."/>
            <person name="Minhas B.F."/>
            <person name="Wilson L."/>
            <person name="Rayamajhi N."/>
            <person name="Vargas-Chacoff L."/>
            <person name="Catchen J.M."/>
        </authorList>
    </citation>
    <scope>NUCLEOTIDE SEQUENCE [LARGE SCALE GENOMIC DNA]</scope>
    <source>
        <strain evidence="16">JMC-PN-2008</strain>
    </source>
</reference>
<keyword evidence="10" id="KW-0325">Glycoprotein</keyword>
<organism evidence="16 17">
    <name type="scientific">Eleginops maclovinus</name>
    <name type="common">Patagonian blennie</name>
    <name type="synonym">Eleginus maclovinus</name>
    <dbReference type="NCBI Taxonomy" id="56733"/>
    <lineage>
        <taxon>Eukaryota</taxon>
        <taxon>Metazoa</taxon>
        <taxon>Chordata</taxon>
        <taxon>Craniata</taxon>
        <taxon>Vertebrata</taxon>
        <taxon>Euteleostomi</taxon>
        <taxon>Actinopterygii</taxon>
        <taxon>Neopterygii</taxon>
        <taxon>Teleostei</taxon>
        <taxon>Neoteleostei</taxon>
        <taxon>Acanthomorphata</taxon>
        <taxon>Eupercaria</taxon>
        <taxon>Perciformes</taxon>
        <taxon>Notothenioidei</taxon>
        <taxon>Eleginopidae</taxon>
        <taxon>Eleginops</taxon>
    </lineage>
</organism>
<evidence type="ECO:0000259" key="15">
    <source>
        <dbReference type="PROSITE" id="PS50262"/>
    </source>
</evidence>
<keyword evidence="4" id="KW-1003">Cell membrane</keyword>
<keyword evidence="7" id="KW-0297">G-protein coupled receptor</keyword>
<evidence type="ECO:0000256" key="14">
    <source>
        <dbReference type="SAM" id="Phobius"/>
    </source>
</evidence>
<proteinExistence type="predicted"/>
<dbReference type="GO" id="GO:0071880">
    <property type="term" value="P:adenylate cyclase-activating adrenergic receptor signaling pathway"/>
    <property type="evidence" value="ECO:0007669"/>
    <property type="project" value="TreeGrafter"/>
</dbReference>
<comment type="caution">
    <text evidence="16">The sequence shown here is derived from an EMBL/GenBank/DDBJ whole genome shotgun (WGS) entry which is preliminary data.</text>
</comment>
<evidence type="ECO:0000256" key="2">
    <source>
        <dbReference type="ARBA" id="ARBA00004651"/>
    </source>
</evidence>
<evidence type="ECO:0000256" key="5">
    <source>
        <dbReference type="ARBA" id="ARBA00022692"/>
    </source>
</evidence>
<evidence type="ECO:0000256" key="9">
    <source>
        <dbReference type="ARBA" id="ARBA00023170"/>
    </source>
</evidence>
<dbReference type="PROSITE" id="PS50262">
    <property type="entry name" value="G_PROTEIN_RECEP_F1_2"/>
    <property type="match status" value="1"/>
</dbReference>
<evidence type="ECO:0000256" key="1">
    <source>
        <dbReference type="ARBA" id="ARBA00002363"/>
    </source>
</evidence>
<reference evidence="16 17" key="2">
    <citation type="journal article" date="2023" name="Mol. Biol. Evol.">
        <title>Genomics of Secondarily Temperate Adaptation in the Only Non-Antarctic Icefish.</title>
        <authorList>
            <person name="Rivera-Colon A.G."/>
            <person name="Rayamajhi N."/>
            <person name="Minhas B.F."/>
            <person name="Madrigal G."/>
            <person name="Bilyk K.T."/>
            <person name="Yoon V."/>
            <person name="Hune M."/>
            <person name="Gregory S."/>
            <person name="Cheng C.H.C."/>
            <person name="Catchen J.M."/>
        </authorList>
    </citation>
    <scope>NUCLEOTIDE SEQUENCE [LARGE SCALE GENOMIC DNA]</scope>
    <source>
        <strain evidence="16">JMC-PN-2008</strain>
    </source>
</reference>
<dbReference type="Proteomes" id="UP001346869">
    <property type="component" value="Unassembled WGS sequence"/>
</dbReference>
<dbReference type="GO" id="GO:0005886">
    <property type="term" value="C:plasma membrane"/>
    <property type="evidence" value="ECO:0007669"/>
    <property type="project" value="UniProtKB-SubCell"/>
</dbReference>
<dbReference type="PANTHER" id="PTHR24248">
    <property type="entry name" value="ADRENERGIC RECEPTOR-RELATED G-PROTEIN COUPLED RECEPTOR"/>
    <property type="match status" value="1"/>
</dbReference>
<protein>
    <recommendedName>
        <fullName evidence="3">D(1B) dopamine receptor</fullName>
    </recommendedName>
    <alternativeName>
        <fullName evidence="13">D(5) dopamine receptor</fullName>
    </alternativeName>
    <alternativeName>
        <fullName evidence="12">Dopamine D5 receptor</fullName>
    </alternativeName>
</protein>
<comment type="subcellular location">
    <subcellularLocation>
        <location evidence="2">Cell membrane</location>
        <topology evidence="2">Multi-pass membrane protein</topology>
    </subcellularLocation>
</comment>
<comment type="function">
    <text evidence="1">Dopamine receptor whose activity is mediated by G proteins which activate adenylyl cyclase.</text>
</comment>
<keyword evidence="6 14" id="KW-1133">Transmembrane helix</keyword>
<feature type="domain" description="G-protein coupled receptors family 1 profile" evidence="15">
    <location>
        <begin position="38"/>
        <end position="69"/>
    </location>
</feature>
<keyword evidence="17" id="KW-1185">Reference proteome</keyword>
<dbReference type="Gene3D" id="1.20.1070.10">
    <property type="entry name" value="Rhodopsin 7-helix transmembrane proteins"/>
    <property type="match status" value="1"/>
</dbReference>
<dbReference type="AlphaFoldDB" id="A0AAN8AT34"/>
<evidence type="ECO:0000256" key="3">
    <source>
        <dbReference type="ARBA" id="ARBA00018627"/>
    </source>
</evidence>
<keyword evidence="5 14" id="KW-0812">Transmembrane</keyword>
<dbReference type="GO" id="GO:0001588">
    <property type="term" value="F:dopamine neurotransmitter receptor activity, coupled via Gs"/>
    <property type="evidence" value="ECO:0007669"/>
    <property type="project" value="TreeGrafter"/>
</dbReference>
<keyword evidence="8 14" id="KW-0472">Membrane</keyword>
<accession>A0AAN8AT34</accession>
<evidence type="ECO:0000256" key="12">
    <source>
        <dbReference type="ARBA" id="ARBA00041538"/>
    </source>
</evidence>
<dbReference type="PRINTS" id="PR00237">
    <property type="entry name" value="GPCRRHODOPSN"/>
</dbReference>
<name>A0AAN8AT34_ELEMC</name>
<dbReference type="GO" id="GO:0043410">
    <property type="term" value="P:positive regulation of MAPK cascade"/>
    <property type="evidence" value="ECO:0007669"/>
    <property type="project" value="TreeGrafter"/>
</dbReference>
<evidence type="ECO:0000256" key="7">
    <source>
        <dbReference type="ARBA" id="ARBA00023040"/>
    </source>
</evidence>
<keyword evidence="11" id="KW-0807">Transducer</keyword>
<dbReference type="InterPro" id="IPR017452">
    <property type="entry name" value="GPCR_Rhodpsn_7TM"/>
</dbReference>
<evidence type="ECO:0000256" key="11">
    <source>
        <dbReference type="ARBA" id="ARBA00023224"/>
    </source>
</evidence>
<dbReference type="EMBL" id="JAUZQC010000009">
    <property type="protein sequence ID" value="KAK5866093.1"/>
    <property type="molecule type" value="Genomic_DNA"/>
</dbReference>
<evidence type="ECO:0000256" key="8">
    <source>
        <dbReference type="ARBA" id="ARBA00023136"/>
    </source>
</evidence>
<dbReference type="PANTHER" id="PTHR24248:SF136">
    <property type="entry name" value="D(1B) DOPAMINE RECEPTOR"/>
    <property type="match status" value="1"/>
</dbReference>
<evidence type="ECO:0000256" key="4">
    <source>
        <dbReference type="ARBA" id="ARBA00022475"/>
    </source>
</evidence>
<dbReference type="GO" id="GO:0004930">
    <property type="term" value="F:G protein-coupled receptor activity"/>
    <property type="evidence" value="ECO:0007669"/>
    <property type="project" value="UniProtKB-KW"/>
</dbReference>
<dbReference type="SUPFAM" id="SSF81321">
    <property type="entry name" value="Family A G protein-coupled receptor-like"/>
    <property type="match status" value="1"/>
</dbReference>
<dbReference type="InterPro" id="IPR000276">
    <property type="entry name" value="GPCR_Rhodpsn"/>
</dbReference>
<dbReference type="GO" id="GO:0045202">
    <property type="term" value="C:synapse"/>
    <property type="evidence" value="ECO:0007669"/>
    <property type="project" value="GOC"/>
</dbReference>
<evidence type="ECO:0000313" key="17">
    <source>
        <dbReference type="Proteomes" id="UP001346869"/>
    </source>
</evidence>
<feature type="transmembrane region" description="Helical" evidence="14">
    <location>
        <begin position="20"/>
        <end position="47"/>
    </location>
</feature>
<keyword evidence="9" id="KW-0675">Receptor</keyword>
<evidence type="ECO:0000313" key="16">
    <source>
        <dbReference type="EMBL" id="KAK5866093.1"/>
    </source>
</evidence>